<evidence type="ECO:0000313" key="6">
    <source>
        <dbReference type="Proteomes" id="UP000218767"/>
    </source>
</evidence>
<dbReference type="EMBL" id="NVUL01000002">
    <property type="protein sequence ID" value="PCI82138.1"/>
    <property type="molecule type" value="Genomic_DNA"/>
</dbReference>
<gene>
    <name evidence="5" type="ORF">COB20_00590</name>
</gene>
<keyword evidence="3" id="KW-0472">Membrane</keyword>
<dbReference type="InterPro" id="IPR050708">
    <property type="entry name" value="T6SS_VgrG/RHS"/>
</dbReference>
<feature type="region of interest" description="Disordered" evidence="2">
    <location>
        <begin position="1535"/>
        <end position="1558"/>
    </location>
</feature>
<organism evidence="5 6">
    <name type="scientific">SAR86 cluster bacterium</name>
    <dbReference type="NCBI Taxonomy" id="2030880"/>
    <lineage>
        <taxon>Bacteria</taxon>
        <taxon>Pseudomonadati</taxon>
        <taxon>Pseudomonadota</taxon>
        <taxon>Gammaproteobacteria</taxon>
        <taxon>SAR86 cluster</taxon>
    </lineage>
</organism>
<evidence type="ECO:0000256" key="2">
    <source>
        <dbReference type="SAM" id="MobiDB-lite"/>
    </source>
</evidence>
<dbReference type="PANTHER" id="PTHR32305:SF15">
    <property type="entry name" value="PROTEIN RHSA-RELATED"/>
    <property type="match status" value="1"/>
</dbReference>
<proteinExistence type="predicted"/>
<dbReference type="SUPFAM" id="SSF49373">
    <property type="entry name" value="Invasin/intimin cell-adhesion fragments"/>
    <property type="match status" value="1"/>
</dbReference>
<evidence type="ECO:0000256" key="3">
    <source>
        <dbReference type="SAM" id="Phobius"/>
    </source>
</evidence>
<keyword evidence="3" id="KW-0812">Transmembrane</keyword>
<evidence type="ECO:0000259" key="4">
    <source>
        <dbReference type="Pfam" id="PF25023"/>
    </source>
</evidence>
<protein>
    <recommendedName>
        <fullName evidence="4">Teneurin-like YD-shell domain-containing protein</fullName>
    </recommendedName>
</protein>
<accession>A0A2A4XHL5</accession>
<feature type="domain" description="Teneurin-like YD-shell" evidence="4">
    <location>
        <begin position="2005"/>
        <end position="2299"/>
    </location>
</feature>
<name>A0A2A4XHL5_9GAMM</name>
<evidence type="ECO:0000256" key="1">
    <source>
        <dbReference type="ARBA" id="ARBA00022737"/>
    </source>
</evidence>
<feature type="transmembrane region" description="Helical" evidence="3">
    <location>
        <begin position="2357"/>
        <end position="2379"/>
    </location>
</feature>
<dbReference type="InterPro" id="IPR022385">
    <property type="entry name" value="Rhs_assc_core"/>
</dbReference>
<comment type="caution">
    <text evidence="5">The sequence shown here is derived from an EMBL/GenBank/DDBJ whole genome shotgun (WGS) entry which is preliminary data.</text>
</comment>
<dbReference type="NCBIfam" id="TIGR03696">
    <property type="entry name" value="Rhs_assc_core"/>
    <property type="match status" value="1"/>
</dbReference>
<feature type="transmembrane region" description="Helical" evidence="3">
    <location>
        <begin position="2329"/>
        <end position="2350"/>
    </location>
</feature>
<keyword evidence="3" id="KW-1133">Transmembrane helix</keyword>
<dbReference type="NCBIfam" id="TIGR01643">
    <property type="entry name" value="YD_repeat_2x"/>
    <property type="match status" value="1"/>
</dbReference>
<feature type="transmembrane region" description="Helical" evidence="3">
    <location>
        <begin position="2399"/>
        <end position="2419"/>
    </location>
</feature>
<dbReference type="InterPro" id="IPR006530">
    <property type="entry name" value="YD"/>
</dbReference>
<dbReference type="Pfam" id="PF25023">
    <property type="entry name" value="TEN_YD-shell"/>
    <property type="match status" value="2"/>
</dbReference>
<dbReference type="Proteomes" id="UP000218767">
    <property type="component" value="Unassembled WGS sequence"/>
</dbReference>
<dbReference type="InterPro" id="IPR008964">
    <property type="entry name" value="Invasin/intimin_cell_adhesion"/>
</dbReference>
<dbReference type="PANTHER" id="PTHR32305">
    <property type="match status" value="1"/>
</dbReference>
<feature type="domain" description="Teneurin-like YD-shell" evidence="4">
    <location>
        <begin position="1805"/>
        <end position="1971"/>
    </location>
</feature>
<reference evidence="6" key="1">
    <citation type="submission" date="2017-08" db="EMBL/GenBank/DDBJ databases">
        <title>A dynamic microbial community with high functional redundancy inhabits the cold, oxic subseafloor aquifer.</title>
        <authorList>
            <person name="Tully B.J."/>
            <person name="Wheat C.G."/>
            <person name="Glazer B.T."/>
            <person name="Huber J.A."/>
        </authorList>
    </citation>
    <scope>NUCLEOTIDE SEQUENCE [LARGE SCALE GENOMIC DNA]</scope>
</reference>
<sequence>MDDESDRITISAEYSTDNGVTFLPATEAIGVGSQGSSDLESSPSGVLHIFAWNAVLDLSQLPATGLILKIQAFDAAPGGEDQSRPFTVLQYLVAMINRPIPFPGNGVPVNQAELNALFSVGNQIGGQVRCPVVIGSSESGAMDVEVDYQYGSQPFQPITLAKKSDANRNMGAPAGVDTCYNLLWDAAQDLGATQQQVILRATPIEDGIQIGQSRSSPVISVDGTPLQSPPSYTAPEAMGPVSIAAISGDNQTGISGQILPERLEARVRDPRGNPIAGARVTFNLPGANPEDKLLPDKELWTTTNRFGIAAIRVKFDPQSIGAGEVVAKVVGSPSATARWLFDVDPPQIVAENLPGNDLVYGQEYWIEIGYDGDGDLNTLDFQPDEEDPVTLKIEADNLQTSHSEVAYPIHASGTARMRIRIAPTILTGSAELRISNPDMPSVAPLVLQFIVDTSDNARRRQGGGPGASNTSLLMYMQPANSVHPKYVAYPGVTLANDFSVSITDSSAQPQNYDEEVTANHNTCIPPPVTRALPIRYQASGGTLATTQIAGTDSQLTVDAGTSIYFTPDGPGPWFIRVSTGPNIADPLSRSFFWINSSGGQECDRQGVIGGTLSFAYMIQTPTEIKLLKTGTSSTVEELKPGLRARLEIKGLSPIAGGAPAKIELQSQHYGGENLPDYTGIAYPVKQDISLALQPNNELHSAEILFVRGEPQLSAGAPVVHSAIGGGWIRAKNPALELLWPWVKTETSRQIYNDVESLHEAAVGTSPKGGAEDSVFLHNGEFVMHRIDDSYRTRAEPIISCRSYRSHLRYEGVLGPGWAFGQNIFLDTARKTGIRKFAANGRFDDFIEDRTPKGNFEELTTRSALSATESAYELRDPQRNTLHFYHDGSLRMHRDANGNSTQYIQNERGLLVEIRDPNQRSIMLEYYTENDPVEPEVIDKLKLIRDFSGREFSFDYYGANDPNGGPGFLKTVTPPAVHTLVGSNPVPNYERKETYTYYVNPSDRLDNFLLKVIDSENKQRLENRFSSAGWVTEQDFGENPNTNQPLTYTIVNDAANNLTTEFDRSGQETLWDFSNPSPWPDAATPTGGASLANPNNPNPEAQWIYLYRHNHHGHLVHQAVSSPNPEEYFYVYDDQSANEERHGNLLAVRQRGTNGKEKIQTFEYTRRHNQIQRMVPPKGNEADVNPEQYATYLIYDTQLSSSDPDAGDSGNLVRLQHPRSVSAVIVPTSSGGRRHLWIDENPTERFSFNSFGQMVRKSDVQGVTTEFRYFSDQDPTGVQGSSPAIGGGGLLAEVETDISPGVGPALNNRNLHLPGIAFTPRLRKSTYNVLGDLLSVTDARGVRTEFIVDRLHQITEMKKAASAAGPLTGLSIVKEFQYNQDGNIALTETRQPSANAIAGGSSLQEIWNYNSVGMLVSHAATLHSGQMIVENFIRDASDRLVGLEPVDVTSGRHTGAGISIDVDKSGAPVNITHSSTTTPHTSSFSWTPQGTPAYIDSPDGNREDYRLDEFQQVESIIDPGANVHRVVRDSDGNISRSAMLHGDGNNPGRQSNPPGAPLGELFEQKVDELGRPGRSHRIVHLPTKLNTTSTSGPNVSMQTLATGTDYIEDDNQWPQRVALYEEGSWHQGDGRQTNDVSYDAWGLPTRQVDDEVGFNYVRRNSQGLPIEERDAGGDETVVREYDQVGNLLEETAELKDSARFFPTGTQIGIRSKQEFDALGRVVRKLDGRANATRRTFDETGFVTHLYDAMGTDSTESYNNLLINEPGNLTEYQRDGLGRTRKITALLTQNGLGGGVPEIHSYNSAGTSELLMEYDEAGRLLSYTDNAGNTTSWQYESDSGRPRSVTYQAAYSIVMDYDSQGRIDRVTDANNTRLKYTYDNAVSRLQEIRAEVKGPNVEGTDGFFYSYDANETIVRDLSSNHQITRFYDSERQLRQEISGADTLDFTYTGQGHRASVTYLGNSTVHHFDKAGRLMDVVDNGQTIMRQEHLGNDHQLKRLFRNHSLTNGFYDGTGWLQSRRFDGIGGGDIEFNLERDRLGRITRRERVDGNGQIDTKEWRYDSLGRIIHETVQRAGMATQTMNREFDADSVIREVTWRDTGGVRRDFNQRYDRGRITMQNGQSMTYDPNGNLTDDGSMQYIYDAWNRLLRAEQNGQALVSYEYDAEHRKIARIEAGIREEYVYEGWRLLAVKVNGQITERYVYADQMDDLLFFEKGGIRYYPLISPEGSTDALVDDQGQLIERYDYDLQGRVSVLDASGNPSTNIPIARHLFQRRIFDFTTGLYDYRTRWYHPQLGQFITPDPSGLKGGLNHYGLCHGDPINHCDSYGLSDGWSWGMVLGIGAAVVVGIAITVVTGGAAAAVLGPALGAIATGIVAGAVAGAVGEAVEAYVDDRESHILRSAAMGALFGGIFSVGGVAVGAALRSTAGRAFVSRVLASPTGERVSQAVYRGAERLAGNGQPLFTSSGGRVVEQVTRKVIQSSVAASKRVGERLTVGAENFAHRYGSSLAARGRERIGNALIGNSLKSEMRRFVAAHAPVNYAMGRVSGWMGGEIDDAMTTLAARSGGGGSRMTQVGVGSQHMALPGKRNAQQLVQQEVEAGLRAFHVSPPPRPVADVISRAHDAEIVMFLQLISETSESSSGWLYIATSKMSCSSCFANMWHTMSARAGINIVNAAPRMVPLAGAAAGATETAVE</sequence>
<dbReference type="Gene3D" id="2.180.10.10">
    <property type="entry name" value="RHS repeat-associated core"/>
    <property type="match status" value="3"/>
</dbReference>
<dbReference type="InterPro" id="IPR056823">
    <property type="entry name" value="TEN-like_YD-shell"/>
</dbReference>
<keyword evidence="1" id="KW-0677">Repeat</keyword>
<evidence type="ECO:0000313" key="5">
    <source>
        <dbReference type="EMBL" id="PCI82138.1"/>
    </source>
</evidence>